<keyword evidence="7 14" id="KW-0732">Signal</keyword>
<evidence type="ECO:0000256" key="12">
    <source>
        <dbReference type="ARBA" id="ARBA00034000"/>
    </source>
</evidence>
<dbReference type="GO" id="GO:0009252">
    <property type="term" value="P:peptidoglycan biosynthetic process"/>
    <property type="evidence" value="ECO:0007669"/>
    <property type="project" value="UniProtKB-UniPathway"/>
</dbReference>
<dbReference type="InterPro" id="IPR001967">
    <property type="entry name" value="Peptidase_S11_N"/>
</dbReference>
<evidence type="ECO:0000256" key="13">
    <source>
        <dbReference type="RuleBase" id="RU004016"/>
    </source>
</evidence>
<evidence type="ECO:0000259" key="15">
    <source>
        <dbReference type="SMART" id="SM00936"/>
    </source>
</evidence>
<feature type="domain" description="Peptidase S11 D-Ala-D-Ala carboxypeptidase A C-terminal" evidence="15">
    <location>
        <begin position="284"/>
        <end position="374"/>
    </location>
</feature>
<dbReference type="GO" id="GO:0071555">
    <property type="term" value="P:cell wall organization"/>
    <property type="evidence" value="ECO:0007669"/>
    <property type="project" value="UniProtKB-KW"/>
</dbReference>
<dbReference type="PANTHER" id="PTHR21581">
    <property type="entry name" value="D-ALANYL-D-ALANINE CARBOXYPEPTIDASE"/>
    <property type="match status" value="1"/>
</dbReference>
<dbReference type="Pfam" id="PF00768">
    <property type="entry name" value="Peptidase_S11"/>
    <property type="match status" value="1"/>
</dbReference>
<protein>
    <recommendedName>
        <fullName evidence="4">serine-type D-Ala-D-Ala carboxypeptidase</fullName>
        <ecNumber evidence="4">3.4.16.4</ecNumber>
    </recommendedName>
</protein>
<proteinExistence type="inferred from homology"/>
<dbReference type="InterPro" id="IPR012338">
    <property type="entry name" value="Beta-lactam/transpept-like"/>
</dbReference>
<dbReference type="Gene3D" id="2.60.410.10">
    <property type="entry name" value="D-Ala-D-Ala carboxypeptidase, C-terminal domain"/>
    <property type="match status" value="1"/>
</dbReference>
<keyword evidence="10" id="KW-0573">Peptidoglycan synthesis</keyword>
<dbReference type="Pfam" id="PF07943">
    <property type="entry name" value="PBP5_C"/>
    <property type="match status" value="1"/>
</dbReference>
<evidence type="ECO:0000313" key="17">
    <source>
        <dbReference type="Proteomes" id="UP000630142"/>
    </source>
</evidence>
<dbReference type="PRINTS" id="PR00725">
    <property type="entry name" value="DADACBPTASE1"/>
</dbReference>
<evidence type="ECO:0000256" key="6">
    <source>
        <dbReference type="ARBA" id="ARBA00022670"/>
    </source>
</evidence>
<dbReference type="RefSeq" id="WP_189502200.1">
    <property type="nucleotide sequence ID" value="NZ_BMZQ01000001.1"/>
</dbReference>
<evidence type="ECO:0000256" key="2">
    <source>
        <dbReference type="ARBA" id="ARBA00004752"/>
    </source>
</evidence>
<dbReference type="UniPathway" id="UPA00219"/>
<evidence type="ECO:0000256" key="3">
    <source>
        <dbReference type="ARBA" id="ARBA00007164"/>
    </source>
</evidence>
<dbReference type="GO" id="GO:0009002">
    <property type="term" value="F:serine-type D-Ala-D-Ala carboxypeptidase activity"/>
    <property type="evidence" value="ECO:0007669"/>
    <property type="project" value="UniProtKB-EC"/>
</dbReference>
<dbReference type="GO" id="GO:0008360">
    <property type="term" value="P:regulation of cell shape"/>
    <property type="evidence" value="ECO:0007669"/>
    <property type="project" value="UniProtKB-KW"/>
</dbReference>
<dbReference type="InterPro" id="IPR037167">
    <property type="entry name" value="Peptidase_S11_C_sf"/>
</dbReference>
<evidence type="ECO:0000256" key="4">
    <source>
        <dbReference type="ARBA" id="ARBA00012448"/>
    </source>
</evidence>
<keyword evidence="17" id="KW-1185">Reference proteome</keyword>
<dbReference type="Gene3D" id="3.40.710.10">
    <property type="entry name" value="DD-peptidase/beta-lactamase superfamily"/>
    <property type="match status" value="1"/>
</dbReference>
<dbReference type="PANTHER" id="PTHR21581:SF6">
    <property type="entry name" value="TRAFFICKING PROTEIN PARTICLE COMPLEX SUBUNIT 12"/>
    <property type="match status" value="1"/>
</dbReference>
<name>A0A8J3GIV8_9HYPH</name>
<evidence type="ECO:0000256" key="7">
    <source>
        <dbReference type="ARBA" id="ARBA00022729"/>
    </source>
</evidence>
<dbReference type="EC" id="3.4.16.4" evidence="4"/>
<comment type="function">
    <text evidence="1">Removes C-terminal D-alanyl residues from sugar-peptide cell wall precursors.</text>
</comment>
<keyword evidence="8" id="KW-0378">Hydrolase</keyword>
<dbReference type="GO" id="GO:0006508">
    <property type="term" value="P:proteolysis"/>
    <property type="evidence" value="ECO:0007669"/>
    <property type="project" value="UniProtKB-KW"/>
</dbReference>
<comment type="catalytic activity">
    <reaction evidence="12">
        <text>Preferential cleavage: (Ac)2-L-Lys-D-Ala-|-D-Ala. Also transpeptidation of peptidyl-alanyl moieties that are N-acyl substituents of D-alanine.</text>
        <dbReference type="EC" id="3.4.16.4"/>
    </reaction>
</comment>
<organism evidence="16 17">
    <name type="scientific">Tianweitania populi</name>
    <dbReference type="NCBI Taxonomy" id="1607949"/>
    <lineage>
        <taxon>Bacteria</taxon>
        <taxon>Pseudomonadati</taxon>
        <taxon>Pseudomonadota</taxon>
        <taxon>Alphaproteobacteria</taxon>
        <taxon>Hyphomicrobiales</taxon>
        <taxon>Phyllobacteriaceae</taxon>
        <taxon>Tianweitania</taxon>
    </lineage>
</organism>
<dbReference type="AlphaFoldDB" id="A0A8J3GIV8"/>
<comment type="similarity">
    <text evidence="3 13">Belongs to the peptidase S11 family.</text>
</comment>
<accession>A0A8J3GIV8</accession>
<evidence type="ECO:0000256" key="8">
    <source>
        <dbReference type="ARBA" id="ARBA00022801"/>
    </source>
</evidence>
<reference evidence="16" key="1">
    <citation type="journal article" date="2014" name="Int. J. Syst. Evol. Microbiol.">
        <title>Complete genome sequence of Corynebacterium casei LMG S-19264T (=DSM 44701T), isolated from a smear-ripened cheese.</title>
        <authorList>
            <consortium name="US DOE Joint Genome Institute (JGI-PGF)"/>
            <person name="Walter F."/>
            <person name="Albersmeier A."/>
            <person name="Kalinowski J."/>
            <person name="Ruckert C."/>
        </authorList>
    </citation>
    <scope>NUCLEOTIDE SEQUENCE</scope>
    <source>
        <strain evidence="16">KCTC 42249</strain>
    </source>
</reference>
<dbReference type="Proteomes" id="UP000630142">
    <property type="component" value="Unassembled WGS sequence"/>
</dbReference>
<dbReference type="InterPro" id="IPR018044">
    <property type="entry name" value="Peptidase_S11"/>
</dbReference>
<feature type="chain" id="PRO_5035152067" description="serine-type D-Ala-D-Ala carboxypeptidase" evidence="14">
    <location>
        <begin position="29"/>
        <end position="394"/>
    </location>
</feature>
<comment type="caution">
    <text evidence="16">The sequence shown here is derived from an EMBL/GenBank/DDBJ whole genome shotgun (WGS) entry which is preliminary data.</text>
</comment>
<dbReference type="SMART" id="SM00936">
    <property type="entry name" value="PBP5_C"/>
    <property type="match status" value="1"/>
</dbReference>
<dbReference type="InterPro" id="IPR015956">
    <property type="entry name" value="Peniciliin-bd_prot_C_sf"/>
</dbReference>
<dbReference type="SUPFAM" id="SSF56601">
    <property type="entry name" value="beta-lactamase/transpeptidase-like"/>
    <property type="match status" value="1"/>
</dbReference>
<dbReference type="InterPro" id="IPR012907">
    <property type="entry name" value="Peptidase_S11_C"/>
</dbReference>
<reference evidence="16" key="2">
    <citation type="submission" date="2020-09" db="EMBL/GenBank/DDBJ databases">
        <authorList>
            <person name="Sun Q."/>
            <person name="Kim S."/>
        </authorList>
    </citation>
    <scope>NUCLEOTIDE SEQUENCE</scope>
    <source>
        <strain evidence="16">KCTC 42249</strain>
    </source>
</reference>
<evidence type="ECO:0000313" key="16">
    <source>
        <dbReference type="EMBL" id="GHD09508.1"/>
    </source>
</evidence>
<keyword evidence="11" id="KW-0961">Cell wall biogenesis/degradation</keyword>
<evidence type="ECO:0000256" key="11">
    <source>
        <dbReference type="ARBA" id="ARBA00023316"/>
    </source>
</evidence>
<keyword evidence="5 16" id="KW-0121">Carboxypeptidase</keyword>
<keyword evidence="6" id="KW-0645">Protease</keyword>
<feature type="signal peptide" evidence="14">
    <location>
        <begin position="1"/>
        <end position="28"/>
    </location>
</feature>
<evidence type="ECO:0000256" key="9">
    <source>
        <dbReference type="ARBA" id="ARBA00022960"/>
    </source>
</evidence>
<gene>
    <name evidence="16" type="ORF">GCM10016234_10340</name>
</gene>
<evidence type="ECO:0000256" key="10">
    <source>
        <dbReference type="ARBA" id="ARBA00022984"/>
    </source>
</evidence>
<dbReference type="EMBL" id="BMZQ01000001">
    <property type="protein sequence ID" value="GHD09508.1"/>
    <property type="molecule type" value="Genomic_DNA"/>
</dbReference>
<evidence type="ECO:0000256" key="1">
    <source>
        <dbReference type="ARBA" id="ARBA00003217"/>
    </source>
</evidence>
<evidence type="ECO:0000256" key="5">
    <source>
        <dbReference type="ARBA" id="ARBA00022645"/>
    </source>
</evidence>
<dbReference type="SUPFAM" id="SSF69189">
    <property type="entry name" value="Penicillin-binding protein associated domain"/>
    <property type="match status" value="1"/>
</dbReference>
<comment type="pathway">
    <text evidence="2">Cell wall biogenesis; peptidoglycan biosynthesis.</text>
</comment>
<evidence type="ECO:0000256" key="14">
    <source>
        <dbReference type="SAM" id="SignalP"/>
    </source>
</evidence>
<sequence>MAVLTLRRRGSLTALSLALVLLTPAAWAQGDGPKPFETKAPQAYLMEAKTGTVLFSKQPDTLIAPAALAKLMTMEVVFDALKTGRVKLDDVYTVSENAWRKGGAPSRGSTMFAALKSKIALNDLIQGAIVQSANDACIIIAEGMAGSEEKFAELMNQRARAIGLKQSVFKNATGLPAEGQVVSLSELAFLGRHIWQTYPEFYRIYAQPEFTWNKITQRNRNSLLSYGIGADGLGTGYTEASGYAILGSAEQNGRRLFAAMSGMTSEAERAQEARKLLDYGLNGFEDAHLFDAGAIIGTARVYGGMKQEVTLKALDPVEVFVPLTDKDLVKVHLVYDGPLRAPITSDQPIGSLQVWIGDNLAKSFQLAAAEDVALGSLSSRAADAAHELAFGWLR</sequence>
<keyword evidence="9" id="KW-0133">Cell shape</keyword>